<feature type="coiled-coil region" evidence="1">
    <location>
        <begin position="784"/>
        <end position="897"/>
    </location>
</feature>
<evidence type="ECO:0000313" key="4">
    <source>
        <dbReference type="Proteomes" id="UP001303373"/>
    </source>
</evidence>
<dbReference type="AlphaFoldDB" id="A0AAQ3RA96"/>
<organism evidence="3 4">
    <name type="scientific">Acrodontium crateriforme</name>
    <dbReference type="NCBI Taxonomy" id="150365"/>
    <lineage>
        <taxon>Eukaryota</taxon>
        <taxon>Fungi</taxon>
        <taxon>Dikarya</taxon>
        <taxon>Ascomycota</taxon>
        <taxon>Pezizomycotina</taxon>
        <taxon>Dothideomycetes</taxon>
        <taxon>Dothideomycetidae</taxon>
        <taxon>Mycosphaerellales</taxon>
        <taxon>Teratosphaeriaceae</taxon>
        <taxon>Acrodontium</taxon>
    </lineage>
</organism>
<feature type="coiled-coil region" evidence="1">
    <location>
        <begin position="604"/>
        <end position="751"/>
    </location>
</feature>
<reference evidence="3 4" key="1">
    <citation type="submission" date="2023-11" db="EMBL/GenBank/DDBJ databases">
        <title>An acidophilic fungus is an integral part of prey digestion in a carnivorous sundew plant.</title>
        <authorList>
            <person name="Tsai I.J."/>
        </authorList>
    </citation>
    <scope>NUCLEOTIDE SEQUENCE [LARGE SCALE GENOMIC DNA]</scope>
    <source>
        <strain evidence="3">169a</strain>
    </source>
</reference>
<protein>
    <submittedName>
        <fullName evidence="3">Uncharacterized protein</fullName>
    </submittedName>
</protein>
<sequence length="1065" mass="119678">MAEMHIRLCEEIDRIVHSPYPTQLKGLRDIICHKHCSETNIRRSIALKQCTLKRLVECVIDGLRQWPYVLDIISRLACDVTARDAIIRQDPVLFSDVVAQATKLDYVDSKYATVAVSLLSHPLPSEYALPSEVQTLFIRLLEHAGQNPSSARIRALYKVLKGTSSLLLGLLSSEVLSDFEKKLMGILRNSTVRQAHDPEDQSLTLYCLAIMKTVGMAAEEELVLVNSASSWNTQDLLSSTPPNNSAKWSSDAFLDFFINRGKAMKTLQLLVLKVMDTLRGTNSSHSSELLEILDLSNNLISAIPIDIRNSWCDNNTAAVQRLQQRVIMQETDTHLRFAAFEFLVQLCKADCLLPSVVEFGRNVLTQPKTTTEMFNTETLATIIEARCVADTIMDANTTSLMIGALVDHLTQANSTELVESLSNLKQIMQSLSLVAATHDKISHAIMAMVSGPSFCTNLGILQNSIQFPVPYIDAPHVCETMVKNARREVCYELSKVLIKFSLLHSNSQYTIPQNTADALLELHGISARGSTPCNHTKMLRGPGIATYTFVEETATPQNSRLDWRAELRSHLESKVLSEHIAVMKIFSNACEDLEARCENVEQPLRDERAKCVQLQSQYDELNAVYSMLEAQGMDMKFRLDGVETEKEEHLQQIHAIQQRSDEQLDKIAELEAAIMDSRKGAEKTLAEMRAEKEHADLKNATILAKKEEEIEMADEMLQNAKSDLEERNAQLDALKKVLDESQVRLVTLQQDKEQTVGTIRERDEKLHTLEQNCNDMRSTNADLYSQLTNTINKWNEARQRYEHELQQLRDQAEKSTEEVNSSHKQTMDRLASLHDEEVAKMQCKISELEQNIDRSAEEHSAEITRRDEAYGSLKQQIERLSRKCIQKDQQIAEANAMRSNLMAAMGLSGAQALQTQSHLALPQRSRQDSTETHSQPTPPTPASANGALEMKEQDSFFASSVSGSTPKRPRTRKSVKVYSPAKPRKSTGMRMSLAGRSSVQRQPLQSLSVNRSPRKSITRSQAKHMVMNDEFDYEEGSTFDQSGMLQDMPKVNLEGLLDAGSDMEI</sequence>
<keyword evidence="4" id="KW-1185">Reference proteome</keyword>
<dbReference type="EMBL" id="CP138585">
    <property type="protein sequence ID" value="WPH01726.1"/>
    <property type="molecule type" value="Genomic_DNA"/>
</dbReference>
<feature type="region of interest" description="Disordered" evidence="2">
    <location>
        <begin position="913"/>
        <end position="945"/>
    </location>
</feature>
<accession>A0AAQ3RA96</accession>
<gene>
    <name evidence="3" type="ORF">R9X50_00457800</name>
</gene>
<evidence type="ECO:0000313" key="3">
    <source>
        <dbReference type="EMBL" id="WPH01726.1"/>
    </source>
</evidence>
<evidence type="ECO:0000256" key="1">
    <source>
        <dbReference type="SAM" id="Coils"/>
    </source>
</evidence>
<feature type="compositionally biased region" description="Polar residues" evidence="2">
    <location>
        <begin position="995"/>
        <end position="1011"/>
    </location>
</feature>
<dbReference type="Proteomes" id="UP001303373">
    <property type="component" value="Chromosome 6"/>
</dbReference>
<proteinExistence type="predicted"/>
<name>A0AAQ3RA96_9PEZI</name>
<evidence type="ECO:0000256" key="2">
    <source>
        <dbReference type="SAM" id="MobiDB-lite"/>
    </source>
</evidence>
<keyword evidence="1" id="KW-0175">Coiled coil</keyword>
<feature type="region of interest" description="Disordered" evidence="2">
    <location>
        <begin position="957"/>
        <end position="1020"/>
    </location>
</feature>